<proteinExistence type="predicted"/>
<keyword evidence="1" id="KW-1133">Transmembrane helix</keyword>
<feature type="transmembrane region" description="Helical" evidence="1">
    <location>
        <begin position="20"/>
        <end position="42"/>
    </location>
</feature>
<evidence type="ECO:0000256" key="1">
    <source>
        <dbReference type="SAM" id="Phobius"/>
    </source>
</evidence>
<accession>A0A6J5LWC5</accession>
<sequence>MNLKISTQIYLVLKTAITTVLLPIVTANTWIFTVLAAGILFVGNCINQPLLYIL</sequence>
<gene>
    <name evidence="2" type="ORF">UFOVP327_1</name>
</gene>
<keyword evidence="1" id="KW-0472">Membrane</keyword>
<reference evidence="2" key="1">
    <citation type="submission" date="2020-04" db="EMBL/GenBank/DDBJ databases">
        <authorList>
            <person name="Chiriac C."/>
            <person name="Salcher M."/>
            <person name="Ghai R."/>
            <person name="Kavagutti S V."/>
        </authorList>
    </citation>
    <scope>NUCLEOTIDE SEQUENCE</scope>
</reference>
<keyword evidence="1" id="KW-0812">Transmembrane</keyword>
<feature type="non-terminal residue" evidence="2">
    <location>
        <position position="54"/>
    </location>
</feature>
<protein>
    <submittedName>
        <fullName evidence="2">Uncharacterized protein</fullName>
    </submittedName>
</protein>
<evidence type="ECO:0000313" key="2">
    <source>
        <dbReference type="EMBL" id="CAB4137110.1"/>
    </source>
</evidence>
<organism evidence="2">
    <name type="scientific">uncultured Caudovirales phage</name>
    <dbReference type="NCBI Taxonomy" id="2100421"/>
    <lineage>
        <taxon>Viruses</taxon>
        <taxon>Duplodnaviria</taxon>
        <taxon>Heunggongvirae</taxon>
        <taxon>Uroviricota</taxon>
        <taxon>Caudoviricetes</taxon>
        <taxon>Peduoviridae</taxon>
        <taxon>Maltschvirus</taxon>
        <taxon>Maltschvirus maltsch</taxon>
    </lineage>
</organism>
<name>A0A6J5LWC5_9CAUD</name>
<dbReference type="EMBL" id="LR796331">
    <property type="protein sequence ID" value="CAB4137110.1"/>
    <property type="molecule type" value="Genomic_DNA"/>
</dbReference>